<dbReference type="InParanoid" id="A0A7C8J062"/>
<dbReference type="PROSITE" id="PS50850">
    <property type="entry name" value="MFS"/>
    <property type="match status" value="1"/>
</dbReference>
<feature type="transmembrane region" description="Helical" evidence="7">
    <location>
        <begin position="79"/>
        <end position="97"/>
    </location>
</feature>
<dbReference type="Proteomes" id="UP000481858">
    <property type="component" value="Unassembled WGS sequence"/>
</dbReference>
<dbReference type="FunFam" id="1.20.1720.10:FF:000012">
    <property type="entry name" value="MFS toxin efflux pump (AflT)"/>
    <property type="match status" value="1"/>
</dbReference>
<dbReference type="GO" id="GO:0005886">
    <property type="term" value="C:plasma membrane"/>
    <property type="evidence" value="ECO:0007669"/>
    <property type="project" value="TreeGrafter"/>
</dbReference>
<feature type="transmembrane region" description="Helical" evidence="7">
    <location>
        <begin position="267"/>
        <end position="287"/>
    </location>
</feature>
<feature type="transmembrane region" description="Helical" evidence="7">
    <location>
        <begin position="401"/>
        <end position="420"/>
    </location>
</feature>
<feature type="transmembrane region" description="Helical" evidence="7">
    <location>
        <begin position="432"/>
        <end position="451"/>
    </location>
</feature>
<feature type="transmembrane region" description="Helical" evidence="7">
    <location>
        <begin position="348"/>
        <end position="365"/>
    </location>
</feature>
<dbReference type="InterPro" id="IPR011701">
    <property type="entry name" value="MFS"/>
</dbReference>
<name>A0A7C8J062_9PEZI</name>
<evidence type="ECO:0000256" key="5">
    <source>
        <dbReference type="ARBA" id="ARBA00023136"/>
    </source>
</evidence>
<dbReference type="PANTHER" id="PTHR23501">
    <property type="entry name" value="MAJOR FACILITATOR SUPERFAMILY"/>
    <property type="match status" value="1"/>
</dbReference>
<sequence length="772" mass="81541">MSDFEIQMSGEGATGPEDSAKEEQATEIAPKVGEYPKGVRLALIVTALALSIFLSALDITIVATAIPKITDEFHGLDKASWYGSAFFLTSGSFQASWGKAYKYFDIKWTFLSAIVVFELGSLLCAVAPNSNALIVGRAIAGAGSAGMTPGGYIIIAYVVEPVKRPTYTGIIGLSYCLASVVGPLVGGAITTTTTWKWCFYINLPVGAVTVFIVLFFFRTSSIVKPITATWTEKFLQADFVGVALILGALVSYSLATQYGGKTEAWNSSTIIGLLVGFVLLVAVFAAWEWHAGERAMIVPRLLMQRHVATGSLFAFFFAGSYFLTIYYLPIYFQTVDGASPIISGVDTLPLIIASAVAVISAGLFISKTGYAVPVQVASAIITTVGAGLLLTLNLGTPTGNWIGYQIIAALGWGAGFQIPVTICQALAKPTDIPSLTAIILFFLNIGGGLLINGAQSALVNTLISTLPTSAPDVDPSLLISTGALEIRSVFPEEQIPGILEAYMKVLITGCSDGGIGSELAKQFAARGYQVYATVRTPSKAASLVGVSGVEVLELEVTSTESIAACATEVDRCTGGTLDVLINNAGADFVVPFLDVSLEQAKQLYDVNVFSIIGVTQEFAPMLIKAQGCVVNFSSIAGVYSSSKAAAKQISECMRTELAPLGVRVITGIIGAVQTPIHQRAGDLVLSEGSYYQNLRDHINEVRKGTTKPGAVDVASVCKTIVSDVDGEKRGIVWRGGTAAAVRFLSWLLPNGLWESVVNKGRGLEQVVKPAEK</sequence>
<evidence type="ECO:0000313" key="10">
    <source>
        <dbReference type="Proteomes" id="UP000481858"/>
    </source>
</evidence>
<dbReference type="InterPro" id="IPR002347">
    <property type="entry name" value="SDR_fam"/>
</dbReference>
<reference evidence="9 10" key="1">
    <citation type="submission" date="2019-12" db="EMBL/GenBank/DDBJ databases">
        <title>Draft genome sequence of the ascomycete Xylaria multiplex DSM 110363.</title>
        <authorList>
            <person name="Buettner E."/>
            <person name="Kellner H."/>
        </authorList>
    </citation>
    <scope>NUCLEOTIDE SEQUENCE [LARGE SCALE GENOMIC DNA]</scope>
    <source>
        <strain evidence="9 10">DSM 110363</strain>
    </source>
</reference>
<dbReference type="PANTHER" id="PTHR23501:SF177">
    <property type="entry name" value="MAJOR FACILITATOR SUPERFAMILY (MFS) PROFILE DOMAIN-CONTAINING PROTEIN-RELATED"/>
    <property type="match status" value="1"/>
</dbReference>
<proteinExistence type="predicted"/>
<organism evidence="9 10">
    <name type="scientific">Xylaria multiplex</name>
    <dbReference type="NCBI Taxonomy" id="323545"/>
    <lineage>
        <taxon>Eukaryota</taxon>
        <taxon>Fungi</taxon>
        <taxon>Dikarya</taxon>
        <taxon>Ascomycota</taxon>
        <taxon>Pezizomycotina</taxon>
        <taxon>Sordariomycetes</taxon>
        <taxon>Xylariomycetidae</taxon>
        <taxon>Xylariales</taxon>
        <taxon>Xylariaceae</taxon>
        <taxon>Xylaria</taxon>
    </lineage>
</organism>
<dbReference type="InterPro" id="IPR036291">
    <property type="entry name" value="NAD(P)-bd_dom_sf"/>
</dbReference>
<feature type="transmembrane region" description="Helical" evidence="7">
    <location>
        <begin position="41"/>
        <end position="67"/>
    </location>
</feature>
<keyword evidence="4 7" id="KW-1133">Transmembrane helix</keyword>
<feature type="transmembrane region" description="Helical" evidence="7">
    <location>
        <begin position="372"/>
        <end position="395"/>
    </location>
</feature>
<feature type="transmembrane region" description="Helical" evidence="7">
    <location>
        <begin position="307"/>
        <end position="328"/>
    </location>
</feature>
<dbReference type="FunCoup" id="A0A7C8J062">
    <property type="interactions" value="65"/>
</dbReference>
<dbReference type="Gene3D" id="3.40.50.720">
    <property type="entry name" value="NAD(P)-binding Rossmann-like Domain"/>
    <property type="match status" value="1"/>
</dbReference>
<evidence type="ECO:0000256" key="3">
    <source>
        <dbReference type="ARBA" id="ARBA00022692"/>
    </source>
</evidence>
<dbReference type="AlphaFoldDB" id="A0A7C8J062"/>
<protein>
    <recommendedName>
        <fullName evidence="8">Major facilitator superfamily (MFS) profile domain-containing protein</fullName>
    </recommendedName>
</protein>
<evidence type="ECO:0000256" key="6">
    <source>
        <dbReference type="SAM" id="MobiDB-lite"/>
    </source>
</evidence>
<dbReference type="InterPro" id="IPR020846">
    <property type="entry name" value="MFS_dom"/>
</dbReference>
<dbReference type="SUPFAM" id="SSF103473">
    <property type="entry name" value="MFS general substrate transporter"/>
    <property type="match status" value="2"/>
</dbReference>
<comment type="subcellular location">
    <subcellularLocation>
        <location evidence="1">Membrane</location>
        <topology evidence="1">Multi-pass membrane protein</topology>
    </subcellularLocation>
</comment>
<dbReference type="GO" id="GO:0022857">
    <property type="term" value="F:transmembrane transporter activity"/>
    <property type="evidence" value="ECO:0007669"/>
    <property type="project" value="InterPro"/>
</dbReference>
<feature type="transmembrane region" description="Helical" evidence="7">
    <location>
        <begin position="237"/>
        <end position="255"/>
    </location>
</feature>
<feature type="transmembrane region" description="Helical" evidence="7">
    <location>
        <begin position="197"/>
        <end position="217"/>
    </location>
</feature>
<feature type="region of interest" description="Disordered" evidence="6">
    <location>
        <begin position="1"/>
        <end position="25"/>
    </location>
</feature>
<dbReference type="EMBL" id="WUBL01000010">
    <property type="protein sequence ID" value="KAF2971904.1"/>
    <property type="molecule type" value="Genomic_DNA"/>
</dbReference>
<accession>A0A7C8J062</accession>
<feature type="transmembrane region" description="Helical" evidence="7">
    <location>
        <begin position="109"/>
        <end position="128"/>
    </location>
</feature>
<dbReference type="Gene3D" id="1.20.1250.20">
    <property type="entry name" value="MFS general substrate transporter like domains"/>
    <property type="match status" value="1"/>
</dbReference>
<evidence type="ECO:0000256" key="2">
    <source>
        <dbReference type="ARBA" id="ARBA00022448"/>
    </source>
</evidence>
<feature type="domain" description="Major facilitator superfamily (MFS) profile" evidence="8">
    <location>
        <begin position="44"/>
        <end position="550"/>
    </location>
</feature>
<feature type="transmembrane region" description="Helical" evidence="7">
    <location>
        <begin position="166"/>
        <end position="185"/>
    </location>
</feature>
<dbReference type="SUPFAM" id="SSF51735">
    <property type="entry name" value="NAD(P)-binding Rossmann-fold domains"/>
    <property type="match status" value="1"/>
</dbReference>
<dbReference type="Gene3D" id="1.20.1720.10">
    <property type="entry name" value="Multidrug resistance protein D"/>
    <property type="match status" value="1"/>
</dbReference>
<keyword evidence="2" id="KW-0813">Transport</keyword>
<dbReference type="OrthoDB" id="10021397at2759"/>
<feature type="transmembrane region" description="Helical" evidence="7">
    <location>
        <begin position="134"/>
        <end position="159"/>
    </location>
</feature>
<evidence type="ECO:0000256" key="7">
    <source>
        <dbReference type="SAM" id="Phobius"/>
    </source>
</evidence>
<keyword evidence="3 7" id="KW-0812">Transmembrane</keyword>
<dbReference type="PRINTS" id="PR00081">
    <property type="entry name" value="GDHRDH"/>
</dbReference>
<dbReference type="CDD" id="cd17502">
    <property type="entry name" value="MFS_Azr1_MDR_like"/>
    <property type="match status" value="1"/>
</dbReference>
<evidence type="ECO:0000256" key="1">
    <source>
        <dbReference type="ARBA" id="ARBA00004141"/>
    </source>
</evidence>
<dbReference type="InterPro" id="IPR036259">
    <property type="entry name" value="MFS_trans_sf"/>
</dbReference>
<dbReference type="Pfam" id="PF07690">
    <property type="entry name" value="MFS_1"/>
    <property type="match status" value="1"/>
</dbReference>
<dbReference type="Pfam" id="PF00106">
    <property type="entry name" value="adh_short"/>
    <property type="match status" value="1"/>
</dbReference>
<comment type="caution">
    <text evidence="9">The sequence shown here is derived from an EMBL/GenBank/DDBJ whole genome shotgun (WGS) entry which is preliminary data.</text>
</comment>
<keyword evidence="10" id="KW-1185">Reference proteome</keyword>
<evidence type="ECO:0000313" key="9">
    <source>
        <dbReference type="EMBL" id="KAF2971904.1"/>
    </source>
</evidence>
<evidence type="ECO:0000256" key="4">
    <source>
        <dbReference type="ARBA" id="ARBA00022989"/>
    </source>
</evidence>
<evidence type="ECO:0000259" key="8">
    <source>
        <dbReference type="PROSITE" id="PS50850"/>
    </source>
</evidence>
<dbReference type="PRINTS" id="PR00080">
    <property type="entry name" value="SDRFAMILY"/>
</dbReference>
<keyword evidence="5 7" id="KW-0472">Membrane</keyword>
<gene>
    <name evidence="9" type="ORF">GQX73_g1746</name>
</gene>